<dbReference type="GeneID" id="70235436"/>
<accession>A0A9P8P7J1</accession>
<evidence type="ECO:0000313" key="2">
    <source>
        <dbReference type="Proteomes" id="UP000769157"/>
    </source>
</evidence>
<name>A0A9P8P7J1_9ASCO</name>
<comment type="caution">
    <text evidence="1">The sequence shown here is derived from an EMBL/GenBank/DDBJ whole genome shotgun (WGS) entry which is preliminary data.</text>
</comment>
<keyword evidence="2" id="KW-1185">Reference proteome</keyword>
<protein>
    <submittedName>
        <fullName evidence="1">Uncharacterized protein</fullName>
    </submittedName>
</protein>
<dbReference type="Proteomes" id="UP000769157">
    <property type="component" value="Unassembled WGS sequence"/>
</dbReference>
<reference evidence="1" key="1">
    <citation type="journal article" date="2021" name="Open Biol.">
        <title>Shared evolutionary footprints suggest mitochondrial oxidative damage underlies multiple complex I losses in fungi.</title>
        <authorList>
            <person name="Schikora-Tamarit M.A."/>
            <person name="Marcet-Houben M."/>
            <person name="Nosek J."/>
            <person name="Gabaldon T."/>
        </authorList>
    </citation>
    <scope>NUCLEOTIDE SEQUENCE</scope>
    <source>
        <strain evidence="1">CBS6075</strain>
    </source>
</reference>
<dbReference type="EMBL" id="JAEUBE010000255">
    <property type="protein sequence ID" value="KAH3666475.1"/>
    <property type="molecule type" value="Genomic_DNA"/>
</dbReference>
<dbReference type="AlphaFoldDB" id="A0A9P8P7J1"/>
<sequence length="111" mass="12040">MTSVSASLTKTQVSSGLFATIVSKWKIASWNSPISPNITASKYVACQLSGAISKALLKTFKAASKRPRAKYPSPNPIQESISAESIRKAFWNNSIALLSSCRSRDEHPNIL</sequence>
<dbReference type="RefSeq" id="XP_046061606.1">
    <property type="nucleotide sequence ID" value="XM_046204449.1"/>
</dbReference>
<proteinExistence type="predicted"/>
<gene>
    <name evidence="1" type="ORF">OGAPHI_003471</name>
</gene>
<evidence type="ECO:0000313" key="1">
    <source>
        <dbReference type="EMBL" id="KAH3666475.1"/>
    </source>
</evidence>
<reference evidence="1" key="2">
    <citation type="submission" date="2021-01" db="EMBL/GenBank/DDBJ databases">
        <authorList>
            <person name="Schikora-Tamarit M.A."/>
        </authorList>
    </citation>
    <scope>NUCLEOTIDE SEQUENCE</scope>
    <source>
        <strain evidence="1">CBS6075</strain>
    </source>
</reference>
<organism evidence="1 2">
    <name type="scientific">Ogataea philodendri</name>
    <dbReference type="NCBI Taxonomy" id="1378263"/>
    <lineage>
        <taxon>Eukaryota</taxon>
        <taxon>Fungi</taxon>
        <taxon>Dikarya</taxon>
        <taxon>Ascomycota</taxon>
        <taxon>Saccharomycotina</taxon>
        <taxon>Pichiomycetes</taxon>
        <taxon>Pichiales</taxon>
        <taxon>Pichiaceae</taxon>
        <taxon>Ogataea</taxon>
    </lineage>
</organism>